<sequence length="162" mass="18303">MNYDRIILELLDRVSALEDEVKKLKEERTSAAQEITPEENEPVVSSSGRDTTKYMLDGKRYAKNRLVLAVVQKYMEMHPDISASELIGAFDKSLQGSLGVVRTLSDVEKNCSDYKTRFFANPEEQIQTRTQPCVVCTQWGIANIGNILTIAEQYGIEITPVR</sequence>
<protein>
    <submittedName>
        <fullName evidence="2">Uncharacterized protein</fullName>
    </submittedName>
</protein>
<evidence type="ECO:0000313" key="2">
    <source>
        <dbReference type="EMBL" id="MCB6961256.1"/>
    </source>
</evidence>
<dbReference type="RefSeq" id="WP_118137957.1">
    <property type="nucleotide sequence ID" value="NZ_CP143947.1"/>
</dbReference>
<gene>
    <name evidence="2" type="ORF">LIZ82_10210</name>
</gene>
<proteinExistence type="predicted"/>
<dbReference type="AlphaFoldDB" id="A0AAW4UT27"/>
<comment type="caution">
    <text evidence="2">The sequence shown here is derived from an EMBL/GenBank/DDBJ whole genome shotgun (WGS) entry which is preliminary data.</text>
</comment>
<accession>A0AAW4UT27</accession>
<name>A0AAW4UT27_9FIRM</name>
<feature type="region of interest" description="Disordered" evidence="1">
    <location>
        <begin position="28"/>
        <end position="49"/>
    </location>
</feature>
<dbReference type="EMBL" id="JAJCJQ010000015">
    <property type="protein sequence ID" value="MCB6961256.1"/>
    <property type="molecule type" value="Genomic_DNA"/>
</dbReference>
<reference evidence="2" key="1">
    <citation type="submission" date="2021-10" db="EMBL/GenBank/DDBJ databases">
        <title>Collection of gut derived symbiotic bacterial strains cultured from healthy donors.</title>
        <authorList>
            <person name="Lin H."/>
            <person name="Littmann E."/>
            <person name="Kohout C."/>
            <person name="Pamer E.G."/>
        </authorList>
    </citation>
    <scope>NUCLEOTIDE SEQUENCE</scope>
    <source>
        <strain evidence="2">DFI.7.28A</strain>
    </source>
</reference>
<evidence type="ECO:0000256" key="1">
    <source>
        <dbReference type="SAM" id="MobiDB-lite"/>
    </source>
</evidence>
<evidence type="ECO:0000313" key="3">
    <source>
        <dbReference type="Proteomes" id="UP001197741"/>
    </source>
</evidence>
<dbReference type="Proteomes" id="UP001197741">
    <property type="component" value="Unassembled WGS sequence"/>
</dbReference>
<organism evidence="2 3">
    <name type="scientific">Agathobacter rectalis</name>
    <dbReference type="NCBI Taxonomy" id="39491"/>
    <lineage>
        <taxon>Bacteria</taxon>
        <taxon>Bacillati</taxon>
        <taxon>Bacillota</taxon>
        <taxon>Clostridia</taxon>
        <taxon>Lachnospirales</taxon>
        <taxon>Lachnospiraceae</taxon>
        <taxon>Agathobacter</taxon>
    </lineage>
</organism>